<evidence type="ECO:0000313" key="2">
    <source>
        <dbReference type="Proteomes" id="UP001416393"/>
    </source>
</evidence>
<accession>A0ABV0ACW6</accession>
<dbReference type="EMBL" id="JAZHYP010000003">
    <property type="protein sequence ID" value="MEN3323791.1"/>
    <property type="molecule type" value="Genomic_DNA"/>
</dbReference>
<dbReference type="RefSeq" id="WP_346241518.1">
    <property type="nucleotide sequence ID" value="NZ_JAZHYP010000003.1"/>
</dbReference>
<protein>
    <submittedName>
        <fullName evidence="1">Uncharacterized protein</fullName>
    </submittedName>
</protein>
<dbReference type="Proteomes" id="UP001416393">
    <property type="component" value="Unassembled WGS sequence"/>
</dbReference>
<gene>
    <name evidence="1" type="ORF">VP395_08640</name>
</gene>
<name>A0ABV0ACW6_9FLAO</name>
<proteinExistence type="predicted"/>
<sequence>MKAKLLLEISNITQEIETDYPELYQYLDENPITIPNEDNLNVDDKSLKNYLETLKTMLKKHKEGHQ</sequence>
<evidence type="ECO:0000313" key="1">
    <source>
        <dbReference type="EMBL" id="MEN3323791.1"/>
    </source>
</evidence>
<organism evidence="1 2">
    <name type="scientific">Mariniflexile soesokkakense</name>
    <dbReference type="NCBI Taxonomy" id="1343160"/>
    <lineage>
        <taxon>Bacteria</taxon>
        <taxon>Pseudomonadati</taxon>
        <taxon>Bacteroidota</taxon>
        <taxon>Flavobacteriia</taxon>
        <taxon>Flavobacteriales</taxon>
        <taxon>Flavobacteriaceae</taxon>
        <taxon>Mariniflexile</taxon>
    </lineage>
</organism>
<keyword evidence="2" id="KW-1185">Reference proteome</keyword>
<dbReference type="SUPFAM" id="SSF58064">
    <property type="entry name" value="Influenza hemagglutinin (stalk)"/>
    <property type="match status" value="1"/>
</dbReference>
<reference evidence="1 2" key="1">
    <citation type="submission" date="2024-01" db="EMBL/GenBank/DDBJ databases">
        <title>Mariniflexile litorale sp. nov., isolated from the shallow sediments of the Sea of Japan.</title>
        <authorList>
            <person name="Romanenko L."/>
            <person name="Bystritskaya E."/>
            <person name="Isaeva M."/>
        </authorList>
    </citation>
    <scope>NUCLEOTIDE SEQUENCE [LARGE SCALE GENOMIC DNA]</scope>
    <source>
        <strain evidence="1 2">KCTC 32427</strain>
    </source>
</reference>
<comment type="caution">
    <text evidence="1">The sequence shown here is derived from an EMBL/GenBank/DDBJ whole genome shotgun (WGS) entry which is preliminary data.</text>
</comment>